<protein>
    <submittedName>
        <fullName evidence="1">Uncharacterized protein</fullName>
    </submittedName>
</protein>
<keyword evidence="2" id="KW-1185">Reference proteome</keyword>
<feature type="non-terminal residue" evidence="1">
    <location>
        <position position="399"/>
    </location>
</feature>
<gene>
    <name evidence="1" type="ORF">IE53DRAFT_302303</name>
</gene>
<dbReference type="EMBL" id="KZ819756">
    <property type="protein sequence ID" value="PWN52814.1"/>
    <property type="molecule type" value="Genomic_DNA"/>
</dbReference>
<organism evidence="1 2">
    <name type="scientific">Violaceomyces palustris</name>
    <dbReference type="NCBI Taxonomy" id="1673888"/>
    <lineage>
        <taxon>Eukaryota</taxon>
        <taxon>Fungi</taxon>
        <taxon>Dikarya</taxon>
        <taxon>Basidiomycota</taxon>
        <taxon>Ustilaginomycotina</taxon>
        <taxon>Ustilaginomycetes</taxon>
        <taxon>Violaceomycetales</taxon>
        <taxon>Violaceomycetaceae</taxon>
        <taxon>Violaceomyces</taxon>
    </lineage>
</organism>
<sequence>LPPFDQKVRYLPSNLWNAFLPLPFLFVQVHLLLRYPPSRTLAYRWSIVPLVTLLSIRAGFAFHFDFEGEGQGSGRAQHLNFGLGVYAIYAISKSLEWGSSTVRPHLKVSGGRRRRRRSHDQVERSAPDQNPTLPTFYPGTWTPLELDMMLNMRGIGWEWGLPSSPPCQPVRTLSREQRNAWTVRRIRSFCLVYLLCDLLDSAVKNVDLNPAAGFERGGSVWLARQGVLGPLGPPCLVISLGFMVYAAIQAGNCLLGFLSVSILRDSPDRWEPLPFDRPWSATSLRELWTFRWHQIFRRCFLRLAHDPVRNLLSRKIGRSGARFAAVAAVFIYSALLHDWGQAAMVEGQGMWPTKTGAFFVLQGAGTLAEHGFQAWSGRRVGGILGWIWVYTWMTWTGLL</sequence>
<reference evidence="1 2" key="1">
    <citation type="journal article" date="2018" name="Mol. Biol. Evol.">
        <title>Broad Genomic Sampling Reveals a Smut Pathogenic Ancestry of the Fungal Clade Ustilaginomycotina.</title>
        <authorList>
            <person name="Kijpornyongpan T."/>
            <person name="Mondo S.J."/>
            <person name="Barry K."/>
            <person name="Sandor L."/>
            <person name="Lee J."/>
            <person name="Lipzen A."/>
            <person name="Pangilinan J."/>
            <person name="LaButti K."/>
            <person name="Hainaut M."/>
            <person name="Henrissat B."/>
            <person name="Grigoriev I.V."/>
            <person name="Spatafora J.W."/>
            <person name="Aime M.C."/>
        </authorList>
    </citation>
    <scope>NUCLEOTIDE SEQUENCE [LARGE SCALE GENOMIC DNA]</scope>
    <source>
        <strain evidence="1 2">SA 807</strain>
    </source>
</reference>
<accession>A0ACD0P416</accession>
<feature type="non-terminal residue" evidence="1">
    <location>
        <position position="1"/>
    </location>
</feature>
<dbReference type="Proteomes" id="UP000245626">
    <property type="component" value="Unassembled WGS sequence"/>
</dbReference>
<proteinExistence type="predicted"/>
<evidence type="ECO:0000313" key="2">
    <source>
        <dbReference type="Proteomes" id="UP000245626"/>
    </source>
</evidence>
<evidence type="ECO:0000313" key="1">
    <source>
        <dbReference type="EMBL" id="PWN52814.1"/>
    </source>
</evidence>
<name>A0ACD0P416_9BASI</name>